<feature type="transmembrane region" description="Helical" evidence="11">
    <location>
        <begin position="843"/>
        <end position="863"/>
    </location>
</feature>
<comment type="subcellular location">
    <subcellularLocation>
        <location evidence="1 11">Cell membrane</location>
        <topology evidence="1 11">Multi-pass membrane protein</topology>
    </subcellularLocation>
</comment>
<feature type="transmembrane region" description="Helical" evidence="11">
    <location>
        <begin position="507"/>
        <end position="526"/>
    </location>
</feature>
<feature type="compositionally biased region" description="Polar residues" evidence="12">
    <location>
        <begin position="11"/>
        <end position="33"/>
    </location>
</feature>
<dbReference type="EMBL" id="KV744959">
    <property type="protein sequence ID" value="OCK80436.1"/>
    <property type="molecule type" value="Genomic_DNA"/>
</dbReference>
<keyword evidence="6 11" id="KW-0812">Transmembrane</keyword>
<feature type="transmembrane region" description="Helical" evidence="11">
    <location>
        <begin position="806"/>
        <end position="823"/>
    </location>
</feature>
<keyword evidence="7 11" id="KW-1133">Transmembrane helix</keyword>
<dbReference type="GO" id="GO:0005886">
    <property type="term" value="C:plasma membrane"/>
    <property type="evidence" value="ECO:0007669"/>
    <property type="project" value="UniProtKB-SubCell"/>
</dbReference>
<keyword evidence="3 11" id="KW-1003">Cell membrane</keyword>
<evidence type="ECO:0000256" key="10">
    <source>
        <dbReference type="ARBA" id="ARBA00038055"/>
    </source>
</evidence>
<evidence type="ECO:0000256" key="2">
    <source>
        <dbReference type="ARBA" id="ARBA00012543"/>
    </source>
</evidence>
<evidence type="ECO:0000256" key="8">
    <source>
        <dbReference type="ARBA" id="ARBA00023136"/>
    </source>
</evidence>
<dbReference type="Pfam" id="PF08407">
    <property type="entry name" value="Chitin_synth_1N"/>
    <property type="match status" value="1"/>
</dbReference>
<comment type="similarity">
    <text evidence="10">Belongs to the chitin synthase family. Class III subfamily.</text>
</comment>
<evidence type="ECO:0000256" key="7">
    <source>
        <dbReference type="ARBA" id="ARBA00022989"/>
    </source>
</evidence>
<dbReference type="OrthoDB" id="26569at2759"/>
<keyword evidence="5 11" id="KW-0808">Transferase</keyword>
<keyword evidence="15" id="KW-1185">Reference proteome</keyword>
<feature type="transmembrane region" description="Helical" evidence="11">
    <location>
        <begin position="546"/>
        <end position="570"/>
    </location>
</feature>
<dbReference type="Proteomes" id="UP000250266">
    <property type="component" value="Unassembled WGS sequence"/>
</dbReference>
<sequence length="871" mass="98205">MDAPDEPLNTLGASDTFQRASVNANPNTQSNESLSREVVDQPETGYERPLSASSPQESNPTVQGALERVHERPSSPDALTETDTNSERSSTEGWRQRQAYGGGQPGNAMRRIKLAQGVVLSADYPCPSAIQNALQPKYRNDLEAGSEEFTHMRYTAATCDPNDFTLKNGYNLRPAMYNRHTELMIAITYVCEDKFLLCRSLHSVAQNIRDIANLKNSEFWNKGGPAWQKIVVCILIDGIDSADKSIFDILATLGVYQDGIIKKGIDGQETKAHIFEYTTQLSVTANQQLIRPLDDSSTTLVPMQTIVCLKQSNSGKINSHRWLFTAFGRILNPEVCISLDVGTKPDYRSLLRLWEGFYNDRNLGGACGEIYPMLGKGWKKLLNPLVAAQLFEYKISSGLDKQMESAFGNVTVLPGAFSAYRYRAIMGLPLEQYFHGDLTLGKLLGKRGIEGMNIFMKNLFRAEDRILCWELVCKEGFKWHSRMINGAKAETDVPEHVVDFISQRRRWLNGAFASTVYSLIHFGRMFKSGHNPIRKLLYTIQAIYNVVSFLLAWFNLAAFLLTTFIVTDLSSSPPTGSNLKSWPFGSATPVFNSVLQSIYIITIAYQFIVALATRPQGQVATYLVSFCIFALIQLYFILNVLYLMKVVINDKLHTASGSSYNYITTFYSDIGDLTIWVTCAAVFGVYYAAAFINFDPWHMFTAYPQYLFVASSYTNIINVYAFSNAHDVSWAKRGVPKAKSVAEQLQSAKVEIEGNVNVVEEVDLTQADIDSRFEKTVKRALMPTEKAPRTIEKTVKDQYKDFRTKLIAIYIFSNVLLCVFVMNDSFDSLKFLGNSRRHKIWYFRIWMWATSGCFSLRFVGFLINRFRDGAL</sequence>
<evidence type="ECO:0000313" key="15">
    <source>
        <dbReference type="Proteomes" id="UP000250266"/>
    </source>
</evidence>
<evidence type="ECO:0000256" key="11">
    <source>
        <dbReference type="RuleBase" id="RU366040"/>
    </source>
</evidence>
<dbReference type="EC" id="2.4.1.16" evidence="2 11"/>
<dbReference type="GO" id="GO:0006031">
    <property type="term" value="P:chitin biosynthetic process"/>
    <property type="evidence" value="ECO:0007669"/>
    <property type="project" value="UniProtKB-UniRule"/>
</dbReference>
<feature type="non-terminal residue" evidence="14">
    <location>
        <position position="1"/>
    </location>
</feature>
<evidence type="ECO:0000256" key="4">
    <source>
        <dbReference type="ARBA" id="ARBA00022676"/>
    </source>
</evidence>
<feature type="compositionally biased region" description="Polar residues" evidence="12">
    <location>
        <begin position="51"/>
        <end position="62"/>
    </location>
</feature>
<evidence type="ECO:0000256" key="5">
    <source>
        <dbReference type="ARBA" id="ARBA00022679"/>
    </source>
</evidence>
<dbReference type="Pfam" id="PF01644">
    <property type="entry name" value="Chitin_synth_1"/>
    <property type="match status" value="1"/>
</dbReference>
<dbReference type="GO" id="GO:0004100">
    <property type="term" value="F:chitin synthase activity"/>
    <property type="evidence" value="ECO:0007669"/>
    <property type="project" value="UniProtKB-UniRule"/>
</dbReference>
<evidence type="ECO:0000313" key="14">
    <source>
        <dbReference type="EMBL" id="OCK80436.1"/>
    </source>
</evidence>
<dbReference type="InterPro" id="IPR013616">
    <property type="entry name" value="Chitin_synth_N"/>
</dbReference>
<keyword evidence="9 11" id="KW-0961">Cell wall biogenesis/degradation</keyword>
<comment type="catalytic activity">
    <reaction evidence="11">
        <text>[(1-&gt;4)-N-acetyl-beta-D-glucosaminyl](n) + UDP-N-acetyl-alpha-D-glucosamine = [(1-&gt;4)-N-acetyl-beta-D-glucosaminyl](n+1) + UDP + H(+)</text>
        <dbReference type="Rhea" id="RHEA:16637"/>
        <dbReference type="Rhea" id="RHEA-COMP:9593"/>
        <dbReference type="Rhea" id="RHEA-COMP:9595"/>
        <dbReference type="ChEBI" id="CHEBI:15378"/>
        <dbReference type="ChEBI" id="CHEBI:17029"/>
        <dbReference type="ChEBI" id="CHEBI:57705"/>
        <dbReference type="ChEBI" id="CHEBI:58223"/>
        <dbReference type="EC" id="2.4.1.16"/>
    </reaction>
</comment>
<feature type="transmembrane region" description="Helical" evidence="11">
    <location>
        <begin position="590"/>
        <end position="612"/>
    </location>
</feature>
<accession>A0A8E2EAJ1</accession>
<evidence type="ECO:0000259" key="13">
    <source>
        <dbReference type="Pfam" id="PF08407"/>
    </source>
</evidence>
<dbReference type="InterPro" id="IPR004835">
    <property type="entry name" value="Chitin_synth"/>
</dbReference>
<dbReference type="PANTHER" id="PTHR22914">
    <property type="entry name" value="CHITIN SYNTHASE"/>
    <property type="match status" value="1"/>
</dbReference>
<dbReference type="GO" id="GO:0030428">
    <property type="term" value="C:cell septum"/>
    <property type="evidence" value="ECO:0007669"/>
    <property type="project" value="TreeGrafter"/>
</dbReference>
<evidence type="ECO:0000256" key="3">
    <source>
        <dbReference type="ARBA" id="ARBA00022475"/>
    </source>
</evidence>
<feature type="transmembrane region" description="Helical" evidence="11">
    <location>
        <begin position="673"/>
        <end position="694"/>
    </location>
</feature>
<feature type="transmembrane region" description="Helical" evidence="11">
    <location>
        <begin position="619"/>
        <end position="644"/>
    </location>
</feature>
<keyword evidence="4 11" id="KW-0328">Glycosyltransferase</keyword>
<evidence type="ECO:0000256" key="6">
    <source>
        <dbReference type="ARBA" id="ARBA00022692"/>
    </source>
</evidence>
<reference evidence="14 15" key="1">
    <citation type="journal article" date="2016" name="Nat. Commun.">
        <title>Ectomycorrhizal ecology is imprinted in the genome of the dominant symbiotic fungus Cenococcum geophilum.</title>
        <authorList>
            <consortium name="DOE Joint Genome Institute"/>
            <person name="Peter M."/>
            <person name="Kohler A."/>
            <person name="Ohm R.A."/>
            <person name="Kuo A."/>
            <person name="Krutzmann J."/>
            <person name="Morin E."/>
            <person name="Arend M."/>
            <person name="Barry K.W."/>
            <person name="Binder M."/>
            <person name="Choi C."/>
            <person name="Clum A."/>
            <person name="Copeland A."/>
            <person name="Grisel N."/>
            <person name="Haridas S."/>
            <person name="Kipfer T."/>
            <person name="LaButti K."/>
            <person name="Lindquist E."/>
            <person name="Lipzen A."/>
            <person name="Maire R."/>
            <person name="Meier B."/>
            <person name="Mihaltcheva S."/>
            <person name="Molinier V."/>
            <person name="Murat C."/>
            <person name="Poggeler S."/>
            <person name="Quandt C.A."/>
            <person name="Sperisen C."/>
            <person name="Tritt A."/>
            <person name="Tisserant E."/>
            <person name="Crous P.W."/>
            <person name="Henrissat B."/>
            <person name="Nehls U."/>
            <person name="Egli S."/>
            <person name="Spatafora J.W."/>
            <person name="Grigoriev I.V."/>
            <person name="Martin F.M."/>
        </authorList>
    </citation>
    <scope>NUCLEOTIDE SEQUENCE [LARGE SCALE GENOMIC DNA]</scope>
    <source>
        <strain evidence="14 15">CBS 459.81</strain>
    </source>
</reference>
<comment type="function">
    <text evidence="11">Polymerizes chitin, a structural polymer of the cell wall and septum, by transferring the sugar moiety of UDP-GlcNAc to the non-reducing end of the growing chitin polymer.</text>
</comment>
<gene>
    <name evidence="14" type="ORF">K432DRAFT_328225</name>
</gene>
<feature type="domain" description="Chitin synthase N-terminal" evidence="13">
    <location>
        <begin position="109"/>
        <end position="182"/>
    </location>
</feature>
<feature type="region of interest" description="Disordered" evidence="12">
    <location>
        <begin position="1"/>
        <end position="108"/>
    </location>
</feature>
<evidence type="ECO:0000256" key="1">
    <source>
        <dbReference type="ARBA" id="ARBA00004651"/>
    </source>
</evidence>
<dbReference type="PANTHER" id="PTHR22914:SF11">
    <property type="entry name" value="CHITIN SYNTHASE B"/>
    <property type="match status" value="1"/>
</dbReference>
<dbReference type="AlphaFoldDB" id="A0A8E2EAJ1"/>
<proteinExistence type="inferred from homology"/>
<protein>
    <recommendedName>
        <fullName evidence="2 11">Chitin synthase</fullName>
        <ecNumber evidence="2 11">2.4.1.16</ecNumber>
    </recommendedName>
</protein>
<evidence type="ECO:0000256" key="12">
    <source>
        <dbReference type="SAM" id="MobiDB-lite"/>
    </source>
</evidence>
<organism evidence="14 15">
    <name type="scientific">Lepidopterella palustris CBS 459.81</name>
    <dbReference type="NCBI Taxonomy" id="1314670"/>
    <lineage>
        <taxon>Eukaryota</taxon>
        <taxon>Fungi</taxon>
        <taxon>Dikarya</taxon>
        <taxon>Ascomycota</taxon>
        <taxon>Pezizomycotina</taxon>
        <taxon>Dothideomycetes</taxon>
        <taxon>Pleosporomycetidae</taxon>
        <taxon>Mytilinidiales</taxon>
        <taxon>Argynnaceae</taxon>
        <taxon>Lepidopterella</taxon>
    </lineage>
</organism>
<keyword evidence="8 11" id="KW-0472">Membrane</keyword>
<name>A0A8E2EAJ1_9PEZI</name>
<evidence type="ECO:0000256" key="9">
    <source>
        <dbReference type="ARBA" id="ARBA00023316"/>
    </source>
</evidence>
<dbReference type="GO" id="GO:0071555">
    <property type="term" value="P:cell wall organization"/>
    <property type="evidence" value="ECO:0007669"/>
    <property type="project" value="UniProtKB-KW"/>
</dbReference>